<dbReference type="InterPro" id="IPR022409">
    <property type="entry name" value="PKD/Chitinase_dom"/>
</dbReference>
<feature type="domain" description="PKD" evidence="3">
    <location>
        <begin position="1030"/>
        <end position="1113"/>
    </location>
</feature>
<dbReference type="EMBL" id="CP009526">
    <property type="protein sequence ID" value="AKB52003.1"/>
    <property type="molecule type" value="Genomic_DNA"/>
</dbReference>
<dbReference type="PANTHER" id="PTHR34512:SF30">
    <property type="entry name" value="OUTER MEMBRANE PROTEIN ASSEMBLY FACTOR BAMB"/>
    <property type="match status" value="1"/>
</dbReference>
<evidence type="ECO:0000256" key="1">
    <source>
        <dbReference type="SAM" id="MobiDB-lite"/>
    </source>
</evidence>
<keyword evidence="2" id="KW-1133">Transmembrane helix</keyword>
<feature type="domain" description="PKD" evidence="3">
    <location>
        <begin position="461"/>
        <end position="532"/>
    </location>
</feature>
<dbReference type="AlphaFoldDB" id="A0A0E3QNM3"/>
<dbReference type="Pfam" id="PF13360">
    <property type="entry name" value="PQQ_2"/>
    <property type="match status" value="5"/>
</dbReference>
<feature type="domain" description="PKD" evidence="3">
    <location>
        <begin position="941"/>
        <end position="1011"/>
    </location>
</feature>
<dbReference type="PATRIC" id="fig|1434109.4.peg.3589"/>
<dbReference type="KEGG" id="mbw:MSBRW_2750"/>
<gene>
    <name evidence="4" type="ORF">MSBRW_2750</name>
</gene>
<dbReference type="InterPro" id="IPR000601">
    <property type="entry name" value="PKD_dom"/>
</dbReference>
<dbReference type="SMART" id="SM00089">
    <property type="entry name" value="PKD"/>
    <property type="match status" value="5"/>
</dbReference>
<dbReference type="InterPro" id="IPR015943">
    <property type="entry name" value="WD40/YVTN_repeat-like_dom_sf"/>
</dbReference>
<feature type="region of interest" description="Disordered" evidence="1">
    <location>
        <begin position="456"/>
        <end position="483"/>
    </location>
</feature>
<keyword evidence="2" id="KW-0812">Transmembrane</keyword>
<dbReference type="HOGENOM" id="CLU_001188_0_0_2"/>
<feature type="transmembrane region" description="Helical" evidence="2">
    <location>
        <begin position="38"/>
        <end position="57"/>
    </location>
</feature>
<accession>A0A0E3QNM3</accession>
<protein>
    <submittedName>
        <fullName evidence="4">Cell surface protein</fullName>
    </submittedName>
</protein>
<organism evidence="4 5">
    <name type="scientific">Methanosarcina barkeri str. Wiesmoor</name>
    <dbReference type="NCBI Taxonomy" id="1434109"/>
    <lineage>
        <taxon>Archaea</taxon>
        <taxon>Methanobacteriati</taxon>
        <taxon>Methanobacteriota</taxon>
        <taxon>Stenosarchaea group</taxon>
        <taxon>Methanomicrobia</taxon>
        <taxon>Methanosarcinales</taxon>
        <taxon>Methanosarcinaceae</taxon>
        <taxon>Methanosarcina</taxon>
    </lineage>
</organism>
<dbReference type="PANTHER" id="PTHR34512">
    <property type="entry name" value="CELL SURFACE PROTEIN"/>
    <property type="match status" value="1"/>
</dbReference>
<dbReference type="PROSITE" id="PS50093">
    <property type="entry name" value="PKD"/>
    <property type="match status" value="5"/>
</dbReference>
<dbReference type="InterPro" id="IPR013783">
    <property type="entry name" value="Ig-like_fold"/>
</dbReference>
<dbReference type="InterPro" id="IPR002372">
    <property type="entry name" value="PQQ_rpt_dom"/>
</dbReference>
<evidence type="ECO:0000313" key="5">
    <source>
        <dbReference type="Proteomes" id="UP000033038"/>
    </source>
</evidence>
<evidence type="ECO:0000256" key="2">
    <source>
        <dbReference type="SAM" id="Phobius"/>
    </source>
</evidence>
<name>A0A0E3QNM3_METBA</name>
<dbReference type="CDD" id="cd10276">
    <property type="entry name" value="BamB_YfgL"/>
    <property type="match status" value="1"/>
</dbReference>
<dbReference type="Pfam" id="PF18911">
    <property type="entry name" value="PKD_4"/>
    <property type="match status" value="5"/>
</dbReference>
<dbReference type="Gene3D" id="2.130.10.10">
    <property type="entry name" value="YVTN repeat-like/Quinoprotein amine dehydrogenase"/>
    <property type="match status" value="2"/>
</dbReference>
<dbReference type="FunFam" id="2.130.10.10:FF:001056">
    <property type="entry name" value="Cell surface protein"/>
    <property type="match status" value="1"/>
</dbReference>
<feature type="domain" description="PKD" evidence="3">
    <location>
        <begin position="1112"/>
        <end position="1195"/>
    </location>
</feature>
<dbReference type="FunFam" id="2.60.40.10:FF:000270">
    <property type="entry name" value="Cell surface protein"/>
    <property type="match status" value="5"/>
</dbReference>
<dbReference type="SUPFAM" id="SSF50998">
    <property type="entry name" value="Quinoprotein alcohol dehydrogenase-like"/>
    <property type="match status" value="4"/>
</dbReference>
<dbReference type="InterPro" id="IPR035986">
    <property type="entry name" value="PKD_dom_sf"/>
</dbReference>
<sequence length="1273" mass="137351">MSSQVKIAISTDDWIFPRRQAEPYEKNRRNENMNKNTLKIFIICLLLFLVTATMPALGSDWTQFQKDVYHAGVTTDRAPITDPTDYLLSWNYSLGGNIDSAPLVAGEMMYVLAGNNHIYAFDRTTGSLAWEQSTSGSAGFTIGSAAVGNGIIFVPTSDGKIFAFDAKTGTLKWNKTVGSGKQLDTPITYSEGKIYFGEAMGGHKYYCYDEEGNEIWSRTSTTQTSTQGSYYWAGAAVIGDNLIYGDDDGHIISVNKDTGADISEIDVSEEFGVTCGKIRSSVLYVEELKRIYFTSTGGYCFAIGFNPADGTFNTNDKHSEKVWYSTTTPTYYKGRIYIGTGAQMYSAGKGVYCLDSDLSGVIWNYPANVVQSSPALSTYYDDGDGEVYIYFTVNNATGGVYCLKDLAGSTSPELVWSYKDAKKTQYSLQGVAISDGWIYFGADKKYVFGLTTKDSQASTAPSASFSGSPLSGNSPLEVQFTDKSTGAPTSWAWDFDNDGTVDSKEQNPSYIYNDTGSYTVKLTVSNGNGSDAKEIQDMIKVTEEEQEQPVTSEGWYQFHKDAQHSGYTSSTAPDSANLAWTAEPLNDTYSLVPSSSVAIAEGKVFCLCNGPTDEYGNPLTSYGQLVAFDENTGQEVWNVTVEAPEWGSWSSPAYDSGKVFASAGKQTYCINASTGEVIWTFHNPTDLASCDGGPSIGDGKVFVSDWDGGNYYCLDESNGGLLWTFKVDGAYAQGTPAYKDGKVYLTCWSSTNAVYCVNAETGETIWKNDGFENGPCGSVTITDEGLYVTVFGFGTSDGIYKLDLTDGSVLWGRSDVSPSDSTPTVLEGKVYLSTGTSGYSELKTYCLDASDGQSLWETNASDNIGDWACSVAVADGKVFTGGAASGLFTGSSTLYAFDAETGSQVWSYEGCGCSPAIADGMVFSIGSGKIYAFKETQGSLLEAKFSSNVSTGKAPLTVSFTDESTGEGITSWDWDFDNDGAIDSTEQNPVHKYTAAGTYTVNLTVSNEEGSDSEVKAGYIKVSSQSSAKPVAAFTASPTSGKTPLNVAFTDTSTGSPTSWFWKFGDGSKSFLQNPIHKYSKAGIYTVNLTVKNAKGKNTVTKTQYIKVITKPVANFNSSVTSGKTPLTVKFTDTSTGTPAKWRWDFGDGSKSFLQNPVHKYSKAGTYTVNLTVKNTKGSNTVTKTEYIKVITKPVANFTSSVTSGKAPLKVKFTDTSTGTPAKWRWDFGDGSDSFHQNPIHKYSKAGTYTVNLTVKNAAGRNTVTKTEYIKIT</sequence>
<dbReference type="Gene3D" id="2.60.40.10">
    <property type="entry name" value="Immunoglobulins"/>
    <property type="match status" value="5"/>
</dbReference>
<dbReference type="InterPro" id="IPR011047">
    <property type="entry name" value="Quinoprotein_ADH-like_sf"/>
</dbReference>
<proteinExistence type="predicted"/>
<dbReference type="Gene3D" id="2.40.10.480">
    <property type="match status" value="2"/>
</dbReference>
<dbReference type="CDD" id="cd00146">
    <property type="entry name" value="PKD"/>
    <property type="match status" value="5"/>
</dbReference>
<feature type="domain" description="PKD" evidence="3">
    <location>
        <begin position="1194"/>
        <end position="1273"/>
    </location>
</feature>
<reference evidence="4 5" key="1">
    <citation type="submission" date="2014-07" db="EMBL/GenBank/DDBJ databases">
        <title>Methanogenic archaea and the global carbon cycle.</title>
        <authorList>
            <person name="Henriksen J.R."/>
            <person name="Luke J."/>
            <person name="Reinhart S."/>
            <person name="Benedict M.N."/>
            <person name="Youngblut N.D."/>
            <person name="Metcalf M.E."/>
            <person name="Whitaker R.J."/>
            <person name="Metcalf W.W."/>
        </authorList>
    </citation>
    <scope>NUCLEOTIDE SEQUENCE [LARGE SCALE GENOMIC DNA]</scope>
    <source>
        <strain evidence="4 5">Wiesmoor</strain>
    </source>
</reference>
<dbReference type="InterPro" id="IPR018391">
    <property type="entry name" value="PQQ_b-propeller_rpt"/>
</dbReference>
<keyword evidence="2" id="KW-0472">Membrane</keyword>
<dbReference type="SUPFAM" id="SSF49299">
    <property type="entry name" value="PKD domain"/>
    <property type="match status" value="5"/>
</dbReference>
<evidence type="ECO:0000313" key="4">
    <source>
        <dbReference type="EMBL" id="AKB52003.1"/>
    </source>
</evidence>
<dbReference type="SMART" id="SM00564">
    <property type="entry name" value="PQQ"/>
    <property type="match status" value="12"/>
</dbReference>
<evidence type="ECO:0000259" key="3">
    <source>
        <dbReference type="PROSITE" id="PS50093"/>
    </source>
</evidence>
<dbReference type="Proteomes" id="UP000033038">
    <property type="component" value="Chromosome"/>
</dbReference>